<dbReference type="InterPro" id="IPR000914">
    <property type="entry name" value="SBP_5_dom"/>
</dbReference>
<sequence length="516" mass="55512">MTSLRPRLLAAASLSVALTFAGTLMTGTVLAAPTGVMTVATIGEPPSLDPMSTTADLVGTITQHVFETLYAFDANWTLKPLLAAGEPEVSGEGKVWTIPLRSGVTFHDGSAMTGDDVLASVKRWLAVSPRGKTVAAVLEEVSVVDGKALRFTLKKPFSPLGSLLAFNNGAAVMMPKAQAEAEGPLKTFIGTGPFRLIEHKPDQYIRLEAFAGYTSPAGEASGYAGKREAKVAELRFVPTPNAVTRLEGALSGQFLYADALPTEMKSRITGKPGVKPVVVKPFAWPFMIMNNKEGSLANATLRRAIQSALSPEDMLMAAFGDPEFFAVTGPFYGKGAALASTKGAESFGTADANKAKVLAKGAGYTGEPIRIMTSTQYDFLYKMSLVAQQQLEEAGFKVDLQVLDWATLVQRRNDPKQWDALFTYHTFVPEPSLITIMNPAYAGWWDTPEKTAALDAFNSDANPSTRSVLWGNLQDVFFKQAPTLKIGEFYSLAAASDKVDGLNPAPWPYFWNVSVK</sequence>
<dbReference type="SUPFAM" id="SSF53850">
    <property type="entry name" value="Periplasmic binding protein-like II"/>
    <property type="match status" value="1"/>
</dbReference>
<dbReference type="Pfam" id="PF00496">
    <property type="entry name" value="SBP_bac_5"/>
    <property type="match status" value="1"/>
</dbReference>
<evidence type="ECO:0000313" key="6">
    <source>
        <dbReference type="EMBL" id="MBB6212430.1"/>
    </source>
</evidence>
<reference evidence="6 7" key="1">
    <citation type="submission" date="2020-08" db="EMBL/GenBank/DDBJ databases">
        <title>Genomic Encyclopedia of Type Strains, Phase IV (KMG-IV): sequencing the most valuable type-strain genomes for metagenomic binning, comparative biology and taxonomic classification.</title>
        <authorList>
            <person name="Goeker M."/>
        </authorList>
    </citation>
    <scope>NUCLEOTIDE SEQUENCE [LARGE SCALE GENOMIC DNA]</scope>
    <source>
        <strain evidence="6 7">DSM 11590</strain>
    </source>
</reference>
<organism evidence="6 7">
    <name type="scientific">Novispirillum itersonii</name>
    <name type="common">Aquaspirillum itersonii</name>
    <dbReference type="NCBI Taxonomy" id="189"/>
    <lineage>
        <taxon>Bacteria</taxon>
        <taxon>Pseudomonadati</taxon>
        <taxon>Pseudomonadota</taxon>
        <taxon>Alphaproteobacteria</taxon>
        <taxon>Rhodospirillales</taxon>
        <taxon>Novispirillaceae</taxon>
        <taxon>Novispirillum</taxon>
    </lineage>
</organism>
<comment type="similarity">
    <text evidence="2">Belongs to the bacterial solute-binding protein 5 family.</text>
</comment>
<feature type="domain" description="Solute-binding protein family 5" evidence="5">
    <location>
        <begin position="78"/>
        <end position="427"/>
    </location>
</feature>
<dbReference type="Gene3D" id="3.10.105.10">
    <property type="entry name" value="Dipeptide-binding Protein, Domain 3"/>
    <property type="match status" value="1"/>
</dbReference>
<evidence type="ECO:0000313" key="7">
    <source>
        <dbReference type="Proteomes" id="UP000544872"/>
    </source>
</evidence>
<dbReference type="PANTHER" id="PTHR30290">
    <property type="entry name" value="PERIPLASMIC BINDING COMPONENT OF ABC TRANSPORTER"/>
    <property type="match status" value="1"/>
</dbReference>
<name>A0A7X0DNW8_NOVIT</name>
<feature type="chain" id="PRO_5030987238" evidence="4">
    <location>
        <begin position="32"/>
        <end position="516"/>
    </location>
</feature>
<accession>A0A7X0DNW8</accession>
<proteinExistence type="inferred from homology"/>
<comment type="caution">
    <text evidence="6">The sequence shown here is derived from an EMBL/GenBank/DDBJ whole genome shotgun (WGS) entry which is preliminary data.</text>
</comment>
<dbReference type="CDD" id="cd08502">
    <property type="entry name" value="PBP2_NikA_DppA_OppA_like_16"/>
    <property type="match status" value="1"/>
</dbReference>
<dbReference type="GO" id="GO:0015833">
    <property type="term" value="P:peptide transport"/>
    <property type="evidence" value="ECO:0007669"/>
    <property type="project" value="TreeGrafter"/>
</dbReference>
<evidence type="ECO:0000256" key="3">
    <source>
        <dbReference type="ARBA" id="ARBA00022729"/>
    </source>
</evidence>
<dbReference type="Gene3D" id="3.40.190.10">
    <property type="entry name" value="Periplasmic binding protein-like II"/>
    <property type="match status" value="1"/>
</dbReference>
<dbReference type="PANTHER" id="PTHR30290:SF38">
    <property type="entry name" value="D,D-DIPEPTIDE-BINDING PERIPLASMIC PROTEIN DDPA-RELATED"/>
    <property type="match status" value="1"/>
</dbReference>
<dbReference type="RefSeq" id="WP_221443611.1">
    <property type="nucleotide sequence ID" value="NZ_JACIIX010000025.1"/>
</dbReference>
<dbReference type="EMBL" id="JACIIX010000025">
    <property type="protein sequence ID" value="MBB6212430.1"/>
    <property type="molecule type" value="Genomic_DNA"/>
</dbReference>
<gene>
    <name evidence="6" type="ORF">FHS48_003885</name>
</gene>
<evidence type="ECO:0000256" key="1">
    <source>
        <dbReference type="ARBA" id="ARBA00004418"/>
    </source>
</evidence>
<evidence type="ECO:0000256" key="4">
    <source>
        <dbReference type="SAM" id="SignalP"/>
    </source>
</evidence>
<evidence type="ECO:0000256" key="2">
    <source>
        <dbReference type="ARBA" id="ARBA00005695"/>
    </source>
</evidence>
<dbReference type="Proteomes" id="UP000544872">
    <property type="component" value="Unassembled WGS sequence"/>
</dbReference>
<protein>
    <submittedName>
        <fullName evidence="6">Peptide/nickel transport system substrate-binding protein</fullName>
    </submittedName>
</protein>
<keyword evidence="3 4" id="KW-0732">Signal</keyword>
<dbReference type="GO" id="GO:1904680">
    <property type="term" value="F:peptide transmembrane transporter activity"/>
    <property type="evidence" value="ECO:0007669"/>
    <property type="project" value="TreeGrafter"/>
</dbReference>
<comment type="subcellular location">
    <subcellularLocation>
        <location evidence="1">Periplasm</location>
    </subcellularLocation>
</comment>
<evidence type="ECO:0000259" key="5">
    <source>
        <dbReference type="Pfam" id="PF00496"/>
    </source>
</evidence>
<dbReference type="Gene3D" id="3.90.76.10">
    <property type="entry name" value="Dipeptide-binding Protein, Domain 1"/>
    <property type="match status" value="1"/>
</dbReference>
<keyword evidence="7" id="KW-1185">Reference proteome</keyword>
<feature type="signal peptide" evidence="4">
    <location>
        <begin position="1"/>
        <end position="31"/>
    </location>
</feature>
<dbReference type="AlphaFoldDB" id="A0A7X0DNW8"/>
<dbReference type="InterPro" id="IPR039424">
    <property type="entry name" value="SBP_5"/>
</dbReference>